<keyword evidence="3" id="KW-1185">Reference proteome</keyword>
<proteinExistence type="predicted"/>
<keyword evidence="1" id="KW-0812">Transmembrane</keyword>
<dbReference type="Proteomes" id="UP001311799">
    <property type="component" value="Unassembled WGS sequence"/>
</dbReference>
<feature type="transmembrane region" description="Helical" evidence="1">
    <location>
        <begin position="221"/>
        <end position="239"/>
    </location>
</feature>
<feature type="transmembrane region" description="Helical" evidence="1">
    <location>
        <begin position="12"/>
        <end position="31"/>
    </location>
</feature>
<feature type="transmembrane region" description="Helical" evidence="1">
    <location>
        <begin position="546"/>
        <end position="570"/>
    </location>
</feature>
<sequence>MISNLFGSRFIFFGVFTILCSGFPFSSLFAIPGVCSKSFEKLLTKSKVDIGVIVALSIILICFYLLISGISLINLSGCLQRLGMPKDYPNAVMRAIMYSKYRNDINSSQNKAYSNENCYYFSGGSAYDLKGVRIKGGSRKNMEGIRSSSPLLTIEGELKKRFRKSMKSLKARFTLAIVSIMVLFCLSYASFVIFQGSQIFFDFESLKLNEFGLNFFKGNPEFNYSILLLLIATILIIVINSFTEGILIISIVSWVNFFGLLLFSFLSISLINDKSMKKDASISSYFNSESIFDWDVHIWGLIGSILDIGTFVISALTFHIILPGALKILSGNEEIRSSKIWTLTITLVVFIFFCKSLMVIGVLPFFPLIPFGFDPNSDGINITWLILNSKISGNGRNENVIFNLVKHIFLLGNFFTWVLFTSIAVKCVDNISRSITNKLEYDFETNSAKQNSISKRYFLRPSNRQVFLNSNYTEQEISYVQRDSYSNSSTGLSAQSNLIRGSTDSVFSGLKLIEIGKQIINVTITVGLFFYVHYKLVHEPQLIPVFKSICISLFVFIVLILPCMVFWLVFYADMIPNSISFTQKLNLIFLGRISTRLEKNIEREVERSSNSEKYNLSCNPLTFGFFSISLPSILGSVILIYELTKIANYFM</sequence>
<feature type="transmembrane region" description="Helical" evidence="1">
    <location>
        <begin position="51"/>
        <end position="75"/>
    </location>
</feature>
<organism evidence="2 3">
    <name type="scientific">Cryptosporidium xiaoi</name>
    <dbReference type="NCBI Taxonomy" id="659607"/>
    <lineage>
        <taxon>Eukaryota</taxon>
        <taxon>Sar</taxon>
        <taxon>Alveolata</taxon>
        <taxon>Apicomplexa</taxon>
        <taxon>Conoidasida</taxon>
        <taxon>Coccidia</taxon>
        <taxon>Eucoccidiorida</taxon>
        <taxon>Eimeriorina</taxon>
        <taxon>Cryptosporidiidae</taxon>
        <taxon>Cryptosporidium</taxon>
    </lineage>
</organism>
<comment type="caution">
    <text evidence="2">The sequence shown here is derived from an EMBL/GenBank/DDBJ whole genome shotgun (WGS) entry which is preliminary data.</text>
</comment>
<feature type="transmembrane region" description="Helical" evidence="1">
    <location>
        <begin position="621"/>
        <end position="641"/>
    </location>
</feature>
<evidence type="ECO:0000256" key="1">
    <source>
        <dbReference type="SAM" id="Phobius"/>
    </source>
</evidence>
<dbReference type="AlphaFoldDB" id="A0AAV9Y225"/>
<evidence type="ECO:0000313" key="2">
    <source>
        <dbReference type="EMBL" id="KAK6590996.1"/>
    </source>
</evidence>
<keyword evidence="1" id="KW-1133">Transmembrane helix</keyword>
<gene>
    <name evidence="2" type="ORF">RS030_111812</name>
</gene>
<feature type="transmembrane region" description="Helical" evidence="1">
    <location>
        <begin position="343"/>
        <end position="366"/>
    </location>
</feature>
<accession>A0AAV9Y225</accession>
<evidence type="ECO:0000313" key="3">
    <source>
        <dbReference type="Proteomes" id="UP001311799"/>
    </source>
</evidence>
<protein>
    <submittedName>
        <fullName evidence="2">Uncharacterized protein</fullName>
    </submittedName>
</protein>
<feature type="transmembrane region" description="Helical" evidence="1">
    <location>
        <begin position="298"/>
        <end position="322"/>
    </location>
</feature>
<reference evidence="2 3" key="1">
    <citation type="submission" date="2023-10" db="EMBL/GenBank/DDBJ databases">
        <title>Comparative genomics analysis reveals potential genetic determinants of host preference in Cryptosporidium xiaoi.</title>
        <authorList>
            <person name="Xiao L."/>
            <person name="Li J."/>
        </authorList>
    </citation>
    <scope>NUCLEOTIDE SEQUENCE [LARGE SCALE GENOMIC DNA]</scope>
    <source>
        <strain evidence="2 3">52996</strain>
    </source>
</reference>
<name>A0AAV9Y225_9CRYT</name>
<feature type="transmembrane region" description="Helical" evidence="1">
    <location>
        <begin position="246"/>
        <end position="271"/>
    </location>
</feature>
<feature type="transmembrane region" description="Helical" evidence="1">
    <location>
        <begin position="408"/>
        <end position="428"/>
    </location>
</feature>
<dbReference type="EMBL" id="JAWDEY010000002">
    <property type="protein sequence ID" value="KAK6590996.1"/>
    <property type="molecule type" value="Genomic_DNA"/>
</dbReference>
<feature type="transmembrane region" description="Helical" evidence="1">
    <location>
        <begin position="173"/>
        <end position="201"/>
    </location>
</feature>
<keyword evidence="1" id="KW-0472">Membrane</keyword>